<keyword evidence="2" id="KW-1185">Reference proteome</keyword>
<evidence type="ECO:0000313" key="2">
    <source>
        <dbReference type="Proteomes" id="UP000790377"/>
    </source>
</evidence>
<organism evidence="1 2">
    <name type="scientific">Hygrophoropsis aurantiaca</name>
    <dbReference type="NCBI Taxonomy" id="72124"/>
    <lineage>
        <taxon>Eukaryota</taxon>
        <taxon>Fungi</taxon>
        <taxon>Dikarya</taxon>
        <taxon>Basidiomycota</taxon>
        <taxon>Agaricomycotina</taxon>
        <taxon>Agaricomycetes</taxon>
        <taxon>Agaricomycetidae</taxon>
        <taxon>Boletales</taxon>
        <taxon>Coniophorineae</taxon>
        <taxon>Hygrophoropsidaceae</taxon>
        <taxon>Hygrophoropsis</taxon>
    </lineage>
</organism>
<reference evidence="1" key="1">
    <citation type="journal article" date="2021" name="New Phytol.">
        <title>Evolutionary innovations through gain and loss of genes in the ectomycorrhizal Boletales.</title>
        <authorList>
            <person name="Wu G."/>
            <person name="Miyauchi S."/>
            <person name="Morin E."/>
            <person name="Kuo A."/>
            <person name="Drula E."/>
            <person name="Varga T."/>
            <person name="Kohler A."/>
            <person name="Feng B."/>
            <person name="Cao Y."/>
            <person name="Lipzen A."/>
            <person name="Daum C."/>
            <person name="Hundley H."/>
            <person name="Pangilinan J."/>
            <person name="Johnson J."/>
            <person name="Barry K."/>
            <person name="LaButti K."/>
            <person name="Ng V."/>
            <person name="Ahrendt S."/>
            <person name="Min B."/>
            <person name="Choi I.G."/>
            <person name="Park H."/>
            <person name="Plett J.M."/>
            <person name="Magnuson J."/>
            <person name="Spatafora J.W."/>
            <person name="Nagy L.G."/>
            <person name="Henrissat B."/>
            <person name="Grigoriev I.V."/>
            <person name="Yang Z.L."/>
            <person name="Xu J."/>
            <person name="Martin F.M."/>
        </authorList>
    </citation>
    <scope>NUCLEOTIDE SEQUENCE</scope>
    <source>
        <strain evidence="1">ATCC 28755</strain>
    </source>
</reference>
<proteinExistence type="predicted"/>
<gene>
    <name evidence="1" type="ORF">BJ138DRAFT_323608</name>
</gene>
<dbReference type="Proteomes" id="UP000790377">
    <property type="component" value="Unassembled WGS sequence"/>
</dbReference>
<name>A0ACB8A683_9AGAM</name>
<sequence length="628" mass="69954">MDAPTDDSISSDRFTLYPKEAWYCLATFIFVVSCFNWGSTLHSKFARSKPISEKEHDPDIEVNQSNIRHRPSLRRLPAAIVNAYRVIAFRWTLEFGKTYTLNLAEIFVTVAYIAFLLVWTFVNTTDLEGNRASPAYWSDRAGMLAASQFPLITALGTKNNVVSLVTGISYEKLNYVHRIMARSCMALLWIHGGSEVYTSDIFYLSAAWLRIGITALVALTLLVVISVRPIRQEAYEFFFYIHFALVLIFLLGAYFHTKATHSSYWIWPSFIFWALDRFIRLCRLVVFNHSYFGFHSGSGTMDGMAELLSDNVVRLCLHRPPHFHWSPGQTSYLIMPSVSKFPFEAHPFTIASFESSLFPPIGVETEGKTIGGETDQTGSGTSLSFWKELVFLINVKKGFTKRLQEVAAKHGRVKVFVDGPYGPAPNLNSFNTSVLIAGGSGVSYTLPVFLDIIEHVRNNRSDCRHVVFIWVVREASHIRWIEGALTKAVQLAPIWLNLSIRLFTTSPAISQVPISSGTPSLGGHDSCPSQAASQGSNMKSEKCPEDNDNALSLKLMPGVLIEQGRPDLRKLLHDEVASSTGRMSVNVCGSEPIARCVRNALRFPVSSPSSVLKGGPSVKLHVEAFGYA</sequence>
<dbReference type="EMBL" id="MU267802">
    <property type="protein sequence ID" value="KAH7908727.1"/>
    <property type="molecule type" value="Genomic_DNA"/>
</dbReference>
<comment type="caution">
    <text evidence="1">The sequence shown here is derived from an EMBL/GenBank/DDBJ whole genome shotgun (WGS) entry which is preliminary data.</text>
</comment>
<protein>
    <submittedName>
        <fullName evidence="1">Ferric reductase NAD binding domain-containing protein</fullName>
    </submittedName>
</protein>
<evidence type="ECO:0000313" key="1">
    <source>
        <dbReference type="EMBL" id="KAH7908727.1"/>
    </source>
</evidence>
<accession>A0ACB8A683</accession>